<keyword evidence="13" id="KW-1185">Reference proteome</keyword>
<gene>
    <name evidence="12" type="ORF">CEP54_014551</name>
</gene>
<evidence type="ECO:0000256" key="3">
    <source>
        <dbReference type="ARBA" id="ARBA00005336"/>
    </source>
</evidence>
<feature type="domain" description="PA14" evidence="11">
    <location>
        <begin position="405"/>
        <end position="558"/>
    </location>
</feature>
<dbReference type="EC" id="3.2.1.21" evidence="4 10"/>
<dbReference type="Pfam" id="PF01915">
    <property type="entry name" value="Glyco_hydro_3_C"/>
    <property type="match status" value="1"/>
</dbReference>
<keyword evidence="7 10" id="KW-0119">Carbohydrate metabolism</keyword>
<evidence type="ECO:0000256" key="8">
    <source>
        <dbReference type="ARBA" id="ARBA00023295"/>
    </source>
</evidence>
<dbReference type="Gene3D" id="3.40.50.1700">
    <property type="entry name" value="Glycoside hydrolase family 3 C-terminal domain"/>
    <property type="match status" value="1"/>
</dbReference>
<keyword evidence="6" id="KW-0325">Glycoprotein</keyword>
<evidence type="ECO:0000313" key="12">
    <source>
        <dbReference type="EMBL" id="RSL44769.1"/>
    </source>
</evidence>
<comment type="catalytic activity">
    <reaction evidence="1 10">
        <text>Hydrolysis of terminal, non-reducing beta-D-glucosyl residues with release of beta-D-glucose.</text>
        <dbReference type="EC" id="3.2.1.21"/>
    </reaction>
</comment>
<dbReference type="Proteomes" id="UP000288168">
    <property type="component" value="Unassembled WGS sequence"/>
</dbReference>
<evidence type="ECO:0000259" key="11">
    <source>
        <dbReference type="PROSITE" id="PS51820"/>
    </source>
</evidence>
<dbReference type="InterPro" id="IPR050288">
    <property type="entry name" value="Cellulose_deg_GH3"/>
</dbReference>
<keyword evidence="8 10" id="KW-0326">Glycosidase</keyword>
<accession>A0A428NVJ0</accession>
<dbReference type="SUPFAM" id="SSF51445">
    <property type="entry name" value="(Trans)glycosidases"/>
    <property type="match status" value="1"/>
</dbReference>
<comment type="caution">
    <text evidence="12">The sequence shown here is derived from an EMBL/GenBank/DDBJ whole genome shotgun (WGS) entry which is preliminary data.</text>
</comment>
<dbReference type="GO" id="GO:0008422">
    <property type="term" value="F:beta-glucosidase activity"/>
    <property type="evidence" value="ECO:0007669"/>
    <property type="project" value="UniProtKB-EC"/>
</dbReference>
<dbReference type="Pfam" id="PF00933">
    <property type="entry name" value="Glyco_hydro_3"/>
    <property type="match status" value="1"/>
</dbReference>
<dbReference type="PANTHER" id="PTHR42715:SF3">
    <property type="entry name" value="BETA-GLUCOSIDASE B-RELATED"/>
    <property type="match status" value="1"/>
</dbReference>
<dbReference type="InterPro" id="IPR013783">
    <property type="entry name" value="Ig-like_fold"/>
</dbReference>
<dbReference type="Gene3D" id="2.60.40.10">
    <property type="entry name" value="Immunoglobulins"/>
    <property type="match status" value="1"/>
</dbReference>
<dbReference type="PANTHER" id="PTHR42715">
    <property type="entry name" value="BETA-GLUCOSIDASE"/>
    <property type="match status" value="1"/>
</dbReference>
<dbReference type="UniPathway" id="UPA00696"/>
<dbReference type="PROSITE" id="PS00775">
    <property type="entry name" value="GLYCOSYL_HYDROL_F3"/>
    <property type="match status" value="1"/>
</dbReference>
<dbReference type="GO" id="GO:0030245">
    <property type="term" value="P:cellulose catabolic process"/>
    <property type="evidence" value="ECO:0007669"/>
    <property type="project" value="UniProtKB-UniPathway"/>
</dbReference>
<dbReference type="SUPFAM" id="SSF52279">
    <property type="entry name" value="Beta-D-glucan exohydrolase, C-terminal domain"/>
    <property type="match status" value="1"/>
</dbReference>
<dbReference type="InterPro" id="IPR019800">
    <property type="entry name" value="Glyco_hydro_3_AS"/>
</dbReference>
<dbReference type="InterPro" id="IPR017853">
    <property type="entry name" value="GH"/>
</dbReference>
<reference evidence="12 13" key="1">
    <citation type="submission" date="2017-06" db="EMBL/GenBank/DDBJ databases">
        <title>Comparative genomic analysis of Ambrosia Fusariam Clade fungi.</title>
        <authorList>
            <person name="Stajich J.E."/>
            <person name="Carrillo J."/>
            <person name="Kijimoto T."/>
            <person name="Eskalen A."/>
            <person name="O'Donnell K."/>
            <person name="Kasson M."/>
        </authorList>
    </citation>
    <scope>NUCLEOTIDE SEQUENCE [LARGE SCALE GENOMIC DNA]</scope>
    <source>
        <strain evidence="12 13">NRRL62584</strain>
    </source>
</reference>
<dbReference type="InterPro" id="IPR026891">
    <property type="entry name" value="Fn3-like"/>
</dbReference>
<evidence type="ECO:0000256" key="4">
    <source>
        <dbReference type="ARBA" id="ARBA00012744"/>
    </source>
</evidence>
<dbReference type="Gene3D" id="2.60.120.260">
    <property type="entry name" value="Galactose-binding domain-like"/>
    <property type="match status" value="1"/>
</dbReference>
<name>A0A428NVJ0_9HYPO</name>
<dbReference type="InterPro" id="IPR036962">
    <property type="entry name" value="Glyco_hydro_3_N_sf"/>
</dbReference>
<dbReference type="OrthoDB" id="47059at2759"/>
<dbReference type="AlphaFoldDB" id="A0A428NVJ0"/>
<evidence type="ECO:0000256" key="7">
    <source>
        <dbReference type="ARBA" id="ARBA00023277"/>
    </source>
</evidence>
<evidence type="ECO:0000313" key="13">
    <source>
        <dbReference type="Proteomes" id="UP000288168"/>
    </source>
</evidence>
<dbReference type="PRINTS" id="PR00133">
    <property type="entry name" value="GLHYDRLASE3"/>
</dbReference>
<dbReference type="InterPro" id="IPR002772">
    <property type="entry name" value="Glyco_hydro_3_C"/>
</dbReference>
<comment type="similarity">
    <text evidence="3 10">Belongs to the glycosyl hydrolase 3 family.</text>
</comment>
<proteinExistence type="inferred from homology"/>
<evidence type="ECO:0000256" key="5">
    <source>
        <dbReference type="ARBA" id="ARBA00022801"/>
    </source>
</evidence>
<protein>
    <recommendedName>
        <fullName evidence="4 10">beta-glucosidase</fullName>
        <ecNumber evidence="4 10">3.2.1.21</ecNumber>
    </recommendedName>
</protein>
<evidence type="ECO:0000256" key="2">
    <source>
        <dbReference type="ARBA" id="ARBA00004987"/>
    </source>
</evidence>
<comment type="pathway">
    <text evidence="2 10">Glycan metabolism; cellulose degradation.</text>
</comment>
<keyword evidence="5 10" id="KW-0378">Hydrolase</keyword>
<evidence type="ECO:0000256" key="10">
    <source>
        <dbReference type="RuleBase" id="RU361161"/>
    </source>
</evidence>
<dbReference type="InterPro" id="IPR001764">
    <property type="entry name" value="Glyco_hydro_3_N"/>
</dbReference>
<sequence length="850" mass="93021">MTQPPTDTELLELLSQLTTSEKISLLAGKNFWETQNIDRLNIPSLKVSDGPNGARGADFLDGRTAACFPACVSLAATFNRKLARRVGVALAQETQTKGAYVLLGPTVCPHRSPLGGRNFESFSEDPLLAGELASEYVLGLQSERVGATVKHYAMNEQDTRRFTVNETVSDRAMREIYLRPFEIIIKKSDPWCIMTSYPKVNGHYVDDQTTLLKDILRDDWGYKGLTVTDWGAASAAVGAGIRNGLDLEMPGPPHRRKGDVVQKLIDDGKVDLKDVDEHILNILKLLRQTGKFTDRREPVPEYSVSRPEHERLIREAGAEGMVVLKNTGNALPLKTSSLKNIAVLGPLAKQTAAHGGGSASLNCHYKVSPFDAITSRLGDSKVSYSKGAHVFRTYPDFTASAVNRNSNPGFICDFFKTLDMSDKAFHTSEYPRGSFMSIMNAEIDDAKAVRMTTTYTPDVSGKHYLSFSGMGPTKLFINGAFLGEIEETEEAMMFFLGAQEEKHVQYDFKAGQKYEILVESTISSVPNAEMFLAEDKLAVHLGFIEQKEMEADLLSESVELAKQADVALIFVGNTPQWETEGQDMATMALPADGSQDKLITEVAKVNPNTIVVIGTGVPVALPWLGQVAAIVQTWYGGQETGNAVLDVLLGEVNPSGKLPASWPKQIEHTACYGHFGLDSWDSREVEYVEGVNVGYRHFDSQYGTDKEVLFPFGFGLSYSTFEVLETTLSGTLSEGDANSEVTITASVRNTSDRAGSEVVQVYLAPPKGAQDKGRPPKALVAFDKVHLAPGEKKELQVSFKRDGAAFWSEDDKGWKVEAGDHDVYVSTSSSPRDIKSTHTLSVPQGFTFSA</sequence>
<dbReference type="InterPro" id="IPR036881">
    <property type="entry name" value="Glyco_hydro_3_C_sf"/>
</dbReference>
<evidence type="ECO:0000256" key="6">
    <source>
        <dbReference type="ARBA" id="ARBA00023180"/>
    </source>
</evidence>
<dbReference type="Gene3D" id="3.20.20.300">
    <property type="entry name" value="Glycoside hydrolase, family 3, N-terminal domain"/>
    <property type="match status" value="1"/>
</dbReference>
<dbReference type="EMBL" id="NKCI01000281">
    <property type="protein sequence ID" value="RSL44769.1"/>
    <property type="molecule type" value="Genomic_DNA"/>
</dbReference>
<dbReference type="InterPro" id="IPR011658">
    <property type="entry name" value="PA14_dom"/>
</dbReference>
<organism evidence="12 13">
    <name type="scientific">Fusarium duplospermum</name>
    <dbReference type="NCBI Taxonomy" id="1325734"/>
    <lineage>
        <taxon>Eukaryota</taxon>
        <taxon>Fungi</taxon>
        <taxon>Dikarya</taxon>
        <taxon>Ascomycota</taxon>
        <taxon>Pezizomycotina</taxon>
        <taxon>Sordariomycetes</taxon>
        <taxon>Hypocreomycetidae</taxon>
        <taxon>Hypocreales</taxon>
        <taxon>Nectriaceae</taxon>
        <taxon>Fusarium</taxon>
        <taxon>Fusarium solani species complex</taxon>
    </lineage>
</organism>
<dbReference type="STRING" id="1325734.A0A428NVJ0"/>
<keyword evidence="9 10" id="KW-0624">Polysaccharide degradation</keyword>
<evidence type="ECO:0000256" key="9">
    <source>
        <dbReference type="ARBA" id="ARBA00023326"/>
    </source>
</evidence>
<dbReference type="Pfam" id="PF14310">
    <property type="entry name" value="Fn3-like"/>
    <property type="match status" value="1"/>
</dbReference>
<dbReference type="PROSITE" id="PS51820">
    <property type="entry name" value="PA14"/>
    <property type="match status" value="1"/>
</dbReference>
<evidence type="ECO:0000256" key="1">
    <source>
        <dbReference type="ARBA" id="ARBA00000448"/>
    </source>
</evidence>
<dbReference type="Pfam" id="PF07691">
    <property type="entry name" value="PA14"/>
    <property type="match status" value="1"/>
</dbReference>
<dbReference type="SMART" id="SM01217">
    <property type="entry name" value="Fn3_like"/>
    <property type="match status" value="1"/>
</dbReference>
<dbReference type="InterPro" id="IPR037524">
    <property type="entry name" value="PA14/GLEYA"/>
</dbReference>